<dbReference type="EMBL" id="WKRD01000003">
    <property type="protein sequence ID" value="MSC56725.1"/>
    <property type="molecule type" value="Genomic_DNA"/>
</dbReference>
<feature type="transmembrane region" description="Helical" evidence="7">
    <location>
        <begin position="868"/>
        <end position="890"/>
    </location>
</feature>
<dbReference type="GO" id="GO:0005886">
    <property type="term" value="C:plasma membrane"/>
    <property type="evidence" value="ECO:0007669"/>
    <property type="project" value="UniProtKB-SubCell"/>
</dbReference>
<evidence type="ECO:0000313" key="9">
    <source>
        <dbReference type="EMBL" id="CUQ75466.1"/>
    </source>
</evidence>
<evidence type="ECO:0000259" key="8">
    <source>
        <dbReference type="Pfam" id="PF02687"/>
    </source>
</evidence>
<feature type="transmembrane region" description="Helical" evidence="7">
    <location>
        <begin position="307"/>
        <end position="327"/>
    </location>
</feature>
<evidence type="ECO:0000256" key="7">
    <source>
        <dbReference type="SAM" id="Phobius"/>
    </source>
</evidence>
<keyword evidence="4 7" id="KW-1133">Transmembrane helix</keyword>
<feature type="transmembrane region" description="Helical" evidence="7">
    <location>
        <begin position="927"/>
        <end position="948"/>
    </location>
</feature>
<accession>A0A174YU08</accession>
<reference evidence="10 12" key="2">
    <citation type="journal article" date="2019" name="Nat. Med.">
        <title>A library of human gut bacterial isolates paired with longitudinal multiomics data enables mechanistic microbiome research.</title>
        <authorList>
            <person name="Poyet M."/>
            <person name="Groussin M."/>
            <person name="Gibbons S.M."/>
            <person name="Avila-Pacheco J."/>
            <person name="Jiang X."/>
            <person name="Kearney S.M."/>
            <person name="Perrotta A.R."/>
            <person name="Berdy B."/>
            <person name="Zhao S."/>
            <person name="Lieberman T.D."/>
            <person name="Swanson P.K."/>
            <person name="Smith M."/>
            <person name="Roesemann S."/>
            <person name="Alexander J.E."/>
            <person name="Rich S.A."/>
            <person name="Livny J."/>
            <person name="Vlamakis H."/>
            <person name="Clish C."/>
            <person name="Bullock K."/>
            <person name="Deik A."/>
            <person name="Scott J."/>
            <person name="Pierce K.A."/>
            <person name="Xavier R.J."/>
            <person name="Alm E.J."/>
        </authorList>
    </citation>
    <scope>NUCLEOTIDE SEQUENCE [LARGE SCALE GENOMIC DNA]</scope>
    <source>
        <strain evidence="10 12">BIOML-A1</strain>
    </source>
</reference>
<dbReference type="InterPro" id="IPR050250">
    <property type="entry name" value="Macrolide_Exporter_MacB"/>
</dbReference>
<reference evidence="9 11" key="1">
    <citation type="submission" date="2015-09" db="EMBL/GenBank/DDBJ databases">
        <authorList>
            <consortium name="Pathogen Informatics"/>
        </authorList>
    </citation>
    <scope>NUCLEOTIDE SEQUENCE [LARGE SCALE GENOMIC DNA]</scope>
    <source>
        <strain evidence="9 11">2789STDY5834875</strain>
    </source>
</reference>
<dbReference type="EMBL" id="CZBU01000001">
    <property type="protein sequence ID" value="CUQ75466.1"/>
    <property type="molecule type" value="Genomic_DNA"/>
</dbReference>
<evidence type="ECO:0000256" key="6">
    <source>
        <dbReference type="ARBA" id="ARBA00038076"/>
    </source>
</evidence>
<dbReference type="AlphaFoldDB" id="A0A174YU08"/>
<keyword evidence="3 7" id="KW-0812">Transmembrane</keyword>
<keyword evidence="5 7" id="KW-0472">Membrane</keyword>
<name>A0A174YU08_9FIRM</name>
<dbReference type="Proteomes" id="UP000481964">
    <property type="component" value="Unassembled WGS sequence"/>
</dbReference>
<feature type="transmembrane region" description="Helical" evidence="7">
    <location>
        <begin position="416"/>
        <end position="438"/>
    </location>
</feature>
<dbReference type="Proteomes" id="UP000095621">
    <property type="component" value="Unassembled WGS sequence"/>
</dbReference>
<dbReference type="InterPro" id="IPR003838">
    <property type="entry name" value="ABC3_permease_C"/>
</dbReference>
<evidence type="ECO:0000256" key="2">
    <source>
        <dbReference type="ARBA" id="ARBA00022475"/>
    </source>
</evidence>
<dbReference type="RefSeq" id="WP_055214469.1">
    <property type="nucleotide sequence ID" value="NZ_CZBU01000001.1"/>
</dbReference>
<feature type="transmembrane region" description="Helical" evidence="7">
    <location>
        <begin position="21"/>
        <end position="38"/>
    </location>
</feature>
<evidence type="ECO:0000313" key="12">
    <source>
        <dbReference type="Proteomes" id="UP000481964"/>
    </source>
</evidence>
<organism evidence="9 11">
    <name type="scientific">Lachnospira eligens</name>
    <dbReference type="NCBI Taxonomy" id="39485"/>
    <lineage>
        <taxon>Bacteria</taxon>
        <taxon>Bacillati</taxon>
        <taxon>Bacillota</taxon>
        <taxon>Clostridia</taxon>
        <taxon>Lachnospirales</taxon>
        <taxon>Lachnospiraceae</taxon>
        <taxon>Lachnospira</taxon>
    </lineage>
</organism>
<dbReference type="PANTHER" id="PTHR30572:SF4">
    <property type="entry name" value="ABC TRANSPORTER PERMEASE YTRF"/>
    <property type="match status" value="1"/>
</dbReference>
<feature type="transmembrane region" description="Helical" evidence="7">
    <location>
        <begin position="254"/>
        <end position="275"/>
    </location>
</feature>
<feature type="transmembrane region" description="Helical" evidence="7">
    <location>
        <begin position="347"/>
        <end position="373"/>
    </location>
</feature>
<dbReference type="OrthoDB" id="9793166at2"/>
<dbReference type="GO" id="GO:0022857">
    <property type="term" value="F:transmembrane transporter activity"/>
    <property type="evidence" value="ECO:0007669"/>
    <property type="project" value="TreeGrafter"/>
</dbReference>
<evidence type="ECO:0000313" key="10">
    <source>
        <dbReference type="EMBL" id="MSC56725.1"/>
    </source>
</evidence>
<comment type="similarity">
    <text evidence="6">Belongs to the ABC-4 integral membrane protein family.</text>
</comment>
<evidence type="ECO:0000256" key="3">
    <source>
        <dbReference type="ARBA" id="ARBA00022692"/>
    </source>
</evidence>
<dbReference type="Pfam" id="PF02687">
    <property type="entry name" value="FtsX"/>
    <property type="match status" value="1"/>
</dbReference>
<feature type="domain" description="ABC3 transporter permease C-terminal" evidence="8">
    <location>
        <begin position="258"/>
        <end position="340"/>
    </location>
</feature>
<proteinExistence type="inferred from homology"/>
<sequence length="951" mass="110847">MNVLKITFKSIRRRFSQIWKAALTTLVAVFFVTAVLIFQENMYQWQMSSNKSRFGDWFICERSKKEANEILSTHNYLCEPVSAKSSVELYDSEWNETKLHIGSMTDDFIKQGRLKLDEGRMPQNNDEIAMDWNTLLKLGYAGELGQKITIYYYRADNINYESDQRIETYTLVGIFQNYTNIWQNGKMIPGALVTDEKLNDFDYKIDNLYLYGFKDSIRTSEYANVYKKIKEDIRCETVYNAAVYDYSPWKSATVYMYMYVVVMVIGILALSYQLIEYRNTRRKSYNMFSQMGMTKAGIRKMYITENAFILIPAGIIGILLALAVGHFTGQALEAKSGYEFYRVNMEVIIKSASSVVIAVIVEELSGIISNIHFYRKKAVSKKWVSRPVHMHYKKSRMNRHNLVRSVSSRFIRKDGALMAVGIRLFALCICGVIIFSALKIQNAFKEYKSNDSVPDIYGYIDVNQDKTALFMNYWYYLKDYNNLPLKSMNYTGEITSRNDMSEYVSKQRIRYNIHFDKIKELVEAGNMWDWNDAIKVNDSDSIGRSLGFINMGQSKYLKDPNNNILEGFSKEFIDELMEINGINSVSYSVFESERSWFWDSQDYEKMQTFTFHPEKSSYHKEHLPDYGDRYLFSTEYAQPTKELYSKLEKYIDKEYVDYEAFKEGKQVVLFLRDLPEGGYDDTINAGDTLYYNYYRVDENTYGDESNIIDSSYFSIFPYDKAYNRYLLDYNNTHDFNPDYKLMEKLEAAYDACVAPQVAAVVKVTDEVMEDFNGIIPTFGYYTAIASINMAQQAVDRQKDIMERLIGEELSGDMDFELCYNQISIKYDLTSTFSATNNKIGVYFNNNDISYSSNVDIKNTYRTQLINSILQYGITIIAMIVMQLLIMAIVIRNRINRRKEKMMLLHSLGMRRGKIVSVCMLEALRESVWCVITMPLLLLMELLMFTGFVRKL</sequence>
<comment type="subcellular location">
    <subcellularLocation>
        <location evidence="1">Cell membrane</location>
        <topology evidence="1">Multi-pass membrane protein</topology>
    </subcellularLocation>
</comment>
<keyword evidence="2" id="KW-1003">Cell membrane</keyword>
<evidence type="ECO:0000313" key="11">
    <source>
        <dbReference type="Proteomes" id="UP000095621"/>
    </source>
</evidence>
<dbReference type="PANTHER" id="PTHR30572">
    <property type="entry name" value="MEMBRANE COMPONENT OF TRANSPORTER-RELATED"/>
    <property type="match status" value="1"/>
</dbReference>
<protein>
    <submittedName>
        <fullName evidence="9 10">FtsX-like permease family</fullName>
    </submittedName>
</protein>
<evidence type="ECO:0000256" key="4">
    <source>
        <dbReference type="ARBA" id="ARBA00022989"/>
    </source>
</evidence>
<gene>
    <name evidence="9" type="ORF">ERS852490_00531</name>
    <name evidence="10" type="ORF">GKE48_04545</name>
</gene>
<evidence type="ECO:0000256" key="1">
    <source>
        <dbReference type="ARBA" id="ARBA00004651"/>
    </source>
</evidence>
<evidence type="ECO:0000256" key="5">
    <source>
        <dbReference type="ARBA" id="ARBA00023136"/>
    </source>
</evidence>